<dbReference type="Gene3D" id="3.75.10.10">
    <property type="entry name" value="L-arginine/glycine Amidinotransferase, Chain A"/>
    <property type="match status" value="1"/>
</dbReference>
<dbReference type="SUPFAM" id="SSF55909">
    <property type="entry name" value="Pentein"/>
    <property type="match status" value="1"/>
</dbReference>
<dbReference type="GO" id="GO:0016740">
    <property type="term" value="F:transferase activity"/>
    <property type="evidence" value="ECO:0007669"/>
    <property type="project" value="UniProtKB-KW"/>
</dbReference>
<keyword evidence="1" id="KW-0808">Transferase</keyword>
<reference evidence="2 4" key="2">
    <citation type="submission" date="2019-03" db="EMBL/GenBank/DDBJ databases">
        <title>Genomic Encyclopedia of Archaeal and Bacterial Type Strains, Phase II (KMG-II): from individual species to whole genera.</title>
        <authorList>
            <person name="Goeker M."/>
        </authorList>
    </citation>
    <scope>NUCLEOTIDE SEQUENCE [LARGE SCALE GENOMIC DNA]</scope>
    <source>
        <strain evidence="2 4">DSM 15235</strain>
    </source>
</reference>
<sequence length="307" mass="35212">MQTTDTVLMIEPIAFGYNAETAENNYFQVEQKGSDIQEKALQEFNAFVEKLRIKGINVITVKDTLEPHTPDSIFPNNWVSFHNDGKVVLYPMFAQNRRVERRNDILETIKNKGFDVEEVDDWSSSETENKFLEGTGSMIFDHDHKIAYGSVSLRLDEKLFREFCEKYGFTPVVFHSFQTVGSERLPIYHTNVMMCVADQFVVICLDCIDDELERSKVIETIKNSGKEIIEISEEQMQQFAGNMLQVQNKDGQKFLVMSETAYRSLTPEQISSIEKHCEIIYSDLHTIEVNGGGSARCMLAEVFLPKK</sequence>
<proteinExistence type="predicted"/>
<dbReference type="NCBIfam" id="NF046062">
    <property type="entry name" value="citrull_CtlX"/>
    <property type="match status" value="1"/>
</dbReference>
<dbReference type="RefSeq" id="WP_123263695.1">
    <property type="nucleotide sequence ID" value="NZ_RJTX01000004.1"/>
</dbReference>
<dbReference type="PANTHER" id="PTHR43224:SF1">
    <property type="entry name" value="AMIDINOTRANSFERASE"/>
    <property type="match status" value="1"/>
</dbReference>
<evidence type="ECO:0000313" key="2">
    <source>
        <dbReference type="EMBL" id="TDX91956.1"/>
    </source>
</evidence>
<dbReference type="Pfam" id="PF19420">
    <property type="entry name" value="DDAH_eukar"/>
    <property type="match status" value="1"/>
</dbReference>
<dbReference type="InterPro" id="IPR014541">
    <property type="entry name" value="Amdntrnsf_FN0238"/>
</dbReference>
<dbReference type="Proteomes" id="UP000295709">
    <property type="component" value="Unassembled WGS sequence"/>
</dbReference>
<evidence type="ECO:0000313" key="1">
    <source>
        <dbReference type="EMBL" id="ROH95663.1"/>
    </source>
</evidence>
<dbReference type="EMBL" id="SOQW01000003">
    <property type="protein sequence ID" value="TDX91956.1"/>
    <property type="molecule type" value="Genomic_DNA"/>
</dbReference>
<dbReference type="Proteomes" id="UP000269375">
    <property type="component" value="Unassembled WGS sequence"/>
</dbReference>
<dbReference type="EMBL" id="RJTX01000004">
    <property type="protein sequence ID" value="ROH95663.1"/>
    <property type="molecule type" value="Genomic_DNA"/>
</dbReference>
<accession>A0A3N0VS74</accession>
<dbReference type="AlphaFoldDB" id="A0A3N0VS74"/>
<organism evidence="1 3">
    <name type="scientific">Chryseobacterium daecheongense</name>
    <dbReference type="NCBI Taxonomy" id="192389"/>
    <lineage>
        <taxon>Bacteria</taxon>
        <taxon>Pseudomonadati</taxon>
        <taxon>Bacteroidota</taxon>
        <taxon>Flavobacteriia</taxon>
        <taxon>Flavobacteriales</taxon>
        <taxon>Weeksellaceae</taxon>
        <taxon>Chryseobacterium group</taxon>
        <taxon>Chryseobacterium</taxon>
    </lineage>
</organism>
<dbReference type="PANTHER" id="PTHR43224">
    <property type="entry name" value="AMIDINOTRANSFERASE"/>
    <property type="match status" value="1"/>
</dbReference>
<evidence type="ECO:0000313" key="3">
    <source>
        <dbReference type="Proteomes" id="UP000269375"/>
    </source>
</evidence>
<keyword evidence="4" id="KW-1185">Reference proteome</keyword>
<gene>
    <name evidence="2" type="ORF">BCF50_3098</name>
    <name evidence="1" type="ORF">EGI05_14110</name>
</gene>
<reference evidence="1 3" key="1">
    <citation type="submission" date="2018-11" db="EMBL/GenBank/DDBJ databases">
        <title>Proposal to divide the Flavobacteriaceae and reorganize its genera based on Amino Acid Identity values calculated from whole genome sequences.</title>
        <authorList>
            <person name="Nicholson A.C."/>
            <person name="Gulvik C.A."/>
            <person name="Whitney A.M."/>
            <person name="Humrighouse B.W."/>
            <person name="Bell M."/>
            <person name="Holmes B."/>
            <person name="Steigerwalt A."/>
            <person name="Villarma A."/>
            <person name="Sheth M."/>
            <person name="Batra D."/>
            <person name="Pryor J."/>
            <person name="Bernardet J.-F."/>
            <person name="Hugo C."/>
            <person name="Kampfer P."/>
            <person name="Newman J."/>
            <person name="Mcquiston J.R."/>
        </authorList>
    </citation>
    <scope>NUCLEOTIDE SEQUENCE [LARGE SCALE GENOMIC DNA]</scope>
    <source>
        <strain evidence="1 3">DSM 15235</strain>
    </source>
</reference>
<evidence type="ECO:0000313" key="4">
    <source>
        <dbReference type="Proteomes" id="UP000295709"/>
    </source>
</evidence>
<dbReference type="OrthoDB" id="9788268at2"/>
<dbReference type="PIRSF" id="PIRSF028188">
    <property type="entry name" value="Amdntrnsf_FN0238"/>
    <property type="match status" value="1"/>
</dbReference>
<name>A0A3N0VS74_9FLAO</name>
<comment type="caution">
    <text evidence="1">The sequence shown here is derived from an EMBL/GenBank/DDBJ whole genome shotgun (WGS) entry which is preliminary data.</text>
</comment>
<protein>
    <submittedName>
        <fullName evidence="1">Amidinotransferase</fullName>
    </submittedName>
</protein>